<accession>A0A1G9FP03</accession>
<evidence type="ECO:0000313" key="1">
    <source>
        <dbReference type="EMBL" id="SDK90072.1"/>
    </source>
</evidence>
<dbReference type="AlphaFoldDB" id="A0A1G9FP03"/>
<dbReference type="InterPro" id="IPR007553">
    <property type="entry name" value="2-thiour_desulf"/>
</dbReference>
<proteinExistence type="predicted"/>
<dbReference type="Pfam" id="PF04463">
    <property type="entry name" value="2-thiour_desulf"/>
    <property type="match status" value="1"/>
</dbReference>
<protein>
    <submittedName>
        <fullName evidence="1">Uncharacterized conserved protein YbbK, DUF523 family</fullName>
    </submittedName>
</protein>
<evidence type="ECO:0000313" key="2">
    <source>
        <dbReference type="Proteomes" id="UP000199008"/>
    </source>
</evidence>
<keyword evidence="2" id="KW-1185">Reference proteome</keyword>
<dbReference type="RefSeq" id="WP_092986473.1">
    <property type="nucleotide sequence ID" value="NZ_FNFY01000013.1"/>
</dbReference>
<dbReference type="EMBL" id="FNFY01000013">
    <property type="protein sequence ID" value="SDK90072.1"/>
    <property type="molecule type" value="Genomic_DNA"/>
</dbReference>
<sequence>MIMVSACLVGQNVRYDGNNSLNEKILRLVDEGKAIAVCPEVFGGLSTPRLPAEIENGDGHDVLEGKSKIVDTSGKDVTEEFLNGAYETLNVFKEFQPSMVVLKENSPSCGSSFIYDGTFSGNKIQGVGVTTALLEKNGIQVISEKEFETL</sequence>
<gene>
    <name evidence="1" type="ORF">SAMN05216216_11333</name>
</gene>
<dbReference type="PANTHER" id="PTHR30087">
    <property type="entry name" value="INNER MEMBRANE PROTEIN"/>
    <property type="match status" value="1"/>
</dbReference>
<dbReference type="STRING" id="576118.SAMN05216216_11333"/>
<organism evidence="1 2">
    <name type="scientific">Lacicoccus qingdaonensis</name>
    <dbReference type="NCBI Taxonomy" id="576118"/>
    <lineage>
        <taxon>Bacteria</taxon>
        <taxon>Bacillati</taxon>
        <taxon>Bacillota</taxon>
        <taxon>Bacilli</taxon>
        <taxon>Bacillales</taxon>
        <taxon>Salinicoccaceae</taxon>
        <taxon>Lacicoccus</taxon>
    </lineage>
</organism>
<dbReference type="Proteomes" id="UP000199008">
    <property type="component" value="Unassembled WGS sequence"/>
</dbReference>
<dbReference type="PANTHER" id="PTHR30087:SF1">
    <property type="entry name" value="HYPOTHETICAL CYTOSOLIC PROTEIN"/>
    <property type="match status" value="1"/>
</dbReference>
<dbReference type="OrthoDB" id="9797779at2"/>
<name>A0A1G9FP03_9BACL</name>
<reference evidence="2" key="1">
    <citation type="submission" date="2016-10" db="EMBL/GenBank/DDBJ databases">
        <authorList>
            <person name="Varghese N."/>
            <person name="Submissions S."/>
        </authorList>
    </citation>
    <scope>NUCLEOTIDE SEQUENCE [LARGE SCALE GENOMIC DNA]</scope>
    <source>
        <strain evidence="2">CGMCC 1.8895</strain>
    </source>
</reference>